<reference evidence="2" key="1">
    <citation type="submission" date="2023-07" db="EMBL/GenBank/DDBJ databases">
        <title>Sorghum-associated microbial communities from plants grown in Nebraska, USA.</title>
        <authorList>
            <person name="Schachtman D."/>
        </authorList>
    </citation>
    <scope>NUCLEOTIDE SEQUENCE</scope>
    <source>
        <strain evidence="2">DS1061</strain>
    </source>
</reference>
<dbReference type="InterPro" id="IPR010296">
    <property type="entry name" value="DUF899_thioredox"/>
</dbReference>
<dbReference type="Proteomes" id="UP001229486">
    <property type="component" value="Unassembled WGS sequence"/>
</dbReference>
<sequence>MEPMQTPKQSQQDPQHRVGSRQEWLEASRALLVEEKAHMRAGDELARKRRELPWVKVDKTYVFDTPQGRKTLADLFDGRSQLIVYHFMLGPDWEEGCVGCSFLSDHMTGIVTHLEHHDVSYVTISHAPLARIEAFRRRMGWTFPWVSSDGSDFNFDYHVSFTPEQLASKKAFYNFVEQDVGIDELHGHSVFYKDANGDVYHTYSCYGRGDERFINTYAHLDVTPKGRNEKSSLIDWVKHHDRYEEKEAHGGGCAACG</sequence>
<gene>
    <name evidence="2" type="ORF">J2793_002352</name>
</gene>
<dbReference type="AlphaFoldDB" id="A0AB73ICN1"/>
<feature type="region of interest" description="Disordered" evidence="1">
    <location>
        <begin position="1"/>
        <end position="21"/>
    </location>
</feature>
<dbReference type="RefSeq" id="WP_392393447.1">
    <property type="nucleotide sequence ID" value="NZ_JAURTK010000002.1"/>
</dbReference>
<proteinExistence type="predicted"/>
<accession>A0AB73ICN1</accession>
<protein>
    <submittedName>
        <fullName evidence="2">Dithiol-disulfide oxidoreductase (DUF899 family)</fullName>
    </submittedName>
</protein>
<organism evidence="2 3">
    <name type="scientific">Paraburkholderia caledonica</name>
    <dbReference type="NCBI Taxonomy" id="134536"/>
    <lineage>
        <taxon>Bacteria</taxon>
        <taxon>Pseudomonadati</taxon>
        <taxon>Pseudomonadota</taxon>
        <taxon>Betaproteobacteria</taxon>
        <taxon>Burkholderiales</taxon>
        <taxon>Burkholderiaceae</taxon>
        <taxon>Paraburkholderia</taxon>
    </lineage>
</organism>
<dbReference type="EMBL" id="JAURTK010000002">
    <property type="protein sequence ID" value="MDP9646919.1"/>
    <property type="molecule type" value="Genomic_DNA"/>
</dbReference>
<evidence type="ECO:0000256" key="1">
    <source>
        <dbReference type="SAM" id="MobiDB-lite"/>
    </source>
</evidence>
<evidence type="ECO:0000313" key="2">
    <source>
        <dbReference type="EMBL" id="MDP9646919.1"/>
    </source>
</evidence>
<dbReference type="Pfam" id="PF05988">
    <property type="entry name" value="DUF899"/>
    <property type="match status" value="1"/>
</dbReference>
<name>A0AB73ICN1_9BURK</name>
<feature type="compositionally biased region" description="Polar residues" evidence="1">
    <location>
        <begin position="1"/>
        <end position="13"/>
    </location>
</feature>
<dbReference type="InterPro" id="IPR036249">
    <property type="entry name" value="Thioredoxin-like_sf"/>
</dbReference>
<evidence type="ECO:0000313" key="3">
    <source>
        <dbReference type="Proteomes" id="UP001229486"/>
    </source>
</evidence>
<dbReference type="SUPFAM" id="SSF52833">
    <property type="entry name" value="Thioredoxin-like"/>
    <property type="match status" value="1"/>
</dbReference>
<comment type="caution">
    <text evidence="2">The sequence shown here is derived from an EMBL/GenBank/DDBJ whole genome shotgun (WGS) entry which is preliminary data.</text>
</comment>